<protein>
    <submittedName>
        <fullName evidence="1">Uncharacterized protein</fullName>
    </submittedName>
</protein>
<gene>
    <name evidence="1" type="ORF">PR048_033413</name>
</gene>
<keyword evidence="2" id="KW-1185">Reference proteome</keyword>
<reference evidence="1 2" key="1">
    <citation type="submission" date="2023-02" db="EMBL/GenBank/DDBJ databases">
        <title>LHISI_Scaffold_Assembly.</title>
        <authorList>
            <person name="Stuart O.P."/>
            <person name="Cleave R."/>
            <person name="Magrath M.J.L."/>
            <person name="Mikheyev A.S."/>
        </authorList>
    </citation>
    <scope>NUCLEOTIDE SEQUENCE [LARGE SCALE GENOMIC DNA]</scope>
    <source>
        <strain evidence="1">Daus_M_001</strain>
        <tissue evidence="1">Leg muscle</tissue>
    </source>
</reference>
<dbReference type="EMBL" id="JARBHB010000017">
    <property type="protein sequence ID" value="KAJ8865890.1"/>
    <property type="molecule type" value="Genomic_DNA"/>
</dbReference>
<dbReference type="Proteomes" id="UP001159363">
    <property type="component" value="Chromosome 16"/>
</dbReference>
<evidence type="ECO:0000313" key="1">
    <source>
        <dbReference type="EMBL" id="KAJ8865890.1"/>
    </source>
</evidence>
<sequence length="413" mass="45964">MCRCGIGFQHHPAGFTCHIDYRHWVLKNIGYSRVLHPEVKICRKNRKSNQPVGMQMGQAVFSSSCNVHFGAITLFTSHLGKPGSIPGQATSRFSQLGIVLDDVASRRVFFWRTSIFPHSNFDAAPFSPHSTLIGSQDPFFFKAGKSLNSTAMLLLPSHQGKPGSILGRVTPGFSLVGIVPGRCRWSAGFRGDLPPPPPSTLSFRRCSTHTFNLSLSAKRTTRKYLTSFFFIACFQPNTRNVLKPPPAEKCGNDKGEIVTRIKCAIATKSKTLNRRAVFSSHCMYLGDFQRRPYHFIGARYRTLKMPFLAVFGVLRNGVSVVRDLSAQQPSSLKCVFFSQIGTLDARLIVSLKNTRTVCMRASSEQEPMVLRSYEQSSAEACQPLHYLCTTNGHELQGGQCTLLSVVCGWDMWK</sequence>
<proteinExistence type="predicted"/>
<organism evidence="1 2">
    <name type="scientific">Dryococelus australis</name>
    <dbReference type="NCBI Taxonomy" id="614101"/>
    <lineage>
        <taxon>Eukaryota</taxon>
        <taxon>Metazoa</taxon>
        <taxon>Ecdysozoa</taxon>
        <taxon>Arthropoda</taxon>
        <taxon>Hexapoda</taxon>
        <taxon>Insecta</taxon>
        <taxon>Pterygota</taxon>
        <taxon>Neoptera</taxon>
        <taxon>Polyneoptera</taxon>
        <taxon>Phasmatodea</taxon>
        <taxon>Verophasmatodea</taxon>
        <taxon>Anareolatae</taxon>
        <taxon>Phasmatidae</taxon>
        <taxon>Eurycanthinae</taxon>
        <taxon>Dryococelus</taxon>
    </lineage>
</organism>
<accession>A0ABQ9G083</accession>
<evidence type="ECO:0000313" key="2">
    <source>
        <dbReference type="Proteomes" id="UP001159363"/>
    </source>
</evidence>
<name>A0ABQ9G083_9NEOP</name>
<comment type="caution">
    <text evidence="1">The sequence shown here is derived from an EMBL/GenBank/DDBJ whole genome shotgun (WGS) entry which is preliminary data.</text>
</comment>